<dbReference type="HOGENOM" id="CLU_1283072_0_0_1"/>
<evidence type="ECO:0000313" key="2">
    <source>
        <dbReference type="EMBL" id="KDQ11560.1"/>
    </source>
</evidence>
<name>A0A067MA30_BOTB1</name>
<protein>
    <submittedName>
        <fullName evidence="2">Uncharacterized protein</fullName>
    </submittedName>
</protein>
<feature type="chain" id="PRO_5001641131" evidence="1">
    <location>
        <begin position="20"/>
        <end position="215"/>
    </location>
</feature>
<sequence>MRFAAVLAAVLSFGLAAVAAPTASVQSLDVAYVAPVDVVLRDAVPAPLVAHRVDVEAAPVAIVLSSRDEDFITFLKDKQVKIKAVTDAILAKTSAKETNLDAYKPHIDALNSHIDDISVAAKATNVVVDVLIVVQVLTAILSDILKAVQSLVQLVQAGIMILKSMAPHLLQMILSFNLNNAFLGFQLAVTSLSGILTTLFKAIGADLAGLAGIKL</sequence>
<dbReference type="Proteomes" id="UP000027195">
    <property type="component" value="Unassembled WGS sequence"/>
</dbReference>
<dbReference type="AlphaFoldDB" id="A0A067MA30"/>
<dbReference type="InParanoid" id="A0A067MA30"/>
<gene>
    <name evidence="2" type="ORF">BOTBODRAFT_46333</name>
</gene>
<keyword evidence="1" id="KW-0732">Signal</keyword>
<dbReference type="EMBL" id="KL198057">
    <property type="protein sequence ID" value="KDQ11560.1"/>
    <property type="molecule type" value="Genomic_DNA"/>
</dbReference>
<evidence type="ECO:0000256" key="1">
    <source>
        <dbReference type="SAM" id="SignalP"/>
    </source>
</evidence>
<reference evidence="3" key="1">
    <citation type="journal article" date="2014" name="Proc. Natl. Acad. Sci. U.S.A.">
        <title>Extensive sampling of basidiomycete genomes demonstrates inadequacy of the white-rot/brown-rot paradigm for wood decay fungi.</title>
        <authorList>
            <person name="Riley R."/>
            <person name="Salamov A.A."/>
            <person name="Brown D.W."/>
            <person name="Nagy L.G."/>
            <person name="Floudas D."/>
            <person name="Held B.W."/>
            <person name="Levasseur A."/>
            <person name="Lombard V."/>
            <person name="Morin E."/>
            <person name="Otillar R."/>
            <person name="Lindquist E.A."/>
            <person name="Sun H."/>
            <person name="LaButti K.M."/>
            <person name="Schmutz J."/>
            <person name="Jabbour D."/>
            <person name="Luo H."/>
            <person name="Baker S.E."/>
            <person name="Pisabarro A.G."/>
            <person name="Walton J.D."/>
            <person name="Blanchette R.A."/>
            <person name="Henrissat B."/>
            <person name="Martin F."/>
            <person name="Cullen D."/>
            <person name="Hibbett D.S."/>
            <person name="Grigoriev I.V."/>
        </authorList>
    </citation>
    <scope>NUCLEOTIDE SEQUENCE [LARGE SCALE GENOMIC DNA]</scope>
    <source>
        <strain evidence="3">FD-172 SS1</strain>
    </source>
</reference>
<evidence type="ECO:0000313" key="3">
    <source>
        <dbReference type="Proteomes" id="UP000027195"/>
    </source>
</evidence>
<organism evidence="2 3">
    <name type="scientific">Botryobasidium botryosum (strain FD-172 SS1)</name>
    <dbReference type="NCBI Taxonomy" id="930990"/>
    <lineage>
        <taxon>Eukaryota</taxon>
        <taxon>Fungi</taxon>
        <taxon>Dikarya</taxon>
        <taxon>Basidiomycota</taxon>
        <taxon>Agaricomycotina</taxon>
        <taxon>Agaricomycetes</taxon>
        <taxon>Cantharellales</taxon>
        <taxon>Botryobasidiaceae</taxon>
        <taxon>Botryobasidium</taxon>
    </lineage>
</organism>
<feature type="signal peptide" evidence="1">
    <location>
        <begin position="1"/>
        <end position="19"/>
    </location>
</feature>
<accession>A0A067MA30</accession>
<keyword evidence="3" id="KW-1185">Reference proteome</keyword>
<proteinExistence type="predicted"/>